<dbReference type="Gene3D" id="1.10.10.60">
    <property type="entry name" value="Homeodomain-like"/>
    <property type="match status" value="1"/>
</dbReference>
<protein>
    <submittedName>
        <fullName evidence="1">Helix-turn-helix domain-containing protein</fullName>
    </submittedName>
</protein>
<dbReference type="EMBL" id="SHNN01000002">
    <property type="protein sequence ID" value="MCX2981140.1"/>
    <property type="molecule type" value="Genomic_DNA"/>
</dbReference>
<organism evidence="1 2">
    <name type="scientific">Candidatus Litorirhabdus singularis</name>
    <dbReference type="NCBI Taxonomy" id="2518993"/>
    <lineage>
        <taxon>Bacteria</taxon>
        <taxon>Pseudomonadati</taxon>
        <taxon>Pseudomonadota</taxon>
        <taxon>Gammaproteobacteria</taxon>
        <taxon>Cellvibrionales</taxon>
        <taxon>Halieaceae</taxon>
        <taxon>Candidatus Litorirhabdus</taxon>
    </lineage>
</organism>
<accession>A0ABT3TH74</accession>
<proteinExistence type="predicted"/>
<sequence length="55" mass="6044">MRLAEARAGQATQLLCDALGAGERTLELSFRKHLGVSPKQYLKAMRMLGCRPAEV</sequence>
<name>A0ABT3TH74_9GAMM</name>
<dbReference type="Proteomes" id="UP001143362">
    <property type="component" value="Unassembled WGS sequence"/>
</dbReference>
<reference evidence="1" key="1">
    <citation type="submission" date="2019-02" db="EMBL/GenBank/DDBJ databases">
        <authorList>
            <person name="Li S.-H."/>
        </authorList>
    </citation>
    <scope>NUCLEOTIDE SEQUENCE</scope>
    <source>
        <strain evidence="1">IMCC14734</strain>
    </source>
</reference>
<evidence type="ECO:0000313" key="2">
    <source>
        <dbReference type="Proteomes" id="UP001143362"/>
    </source>
</evidence>
<evidence type="ECO:0000313" key="1">
    <source>
        <dbReference type="EMBL" id="MCX2981140.1"/>
    </source>
</evidence>
<comment type="caution">
    <text evidence="1">The sequence shown here is derived from an EMBL/GenBank/DDBJ whole genome shotgun (WGS) entry which is preliminary data.</text>
</comment>
<keyword evidence="2" id="KW-1185">Reference proteome</keyword>
<gene>
    <name evidence="1" type="ORF">EYC98_09715</name>
</gene>